<dbReference type="PANTHER" id="PTHR43792:SF9">
    <property type="entry name" value="RIBOSOMAL-PROTEIN-ALANINE ACETYLTRANSFERASE"/>
    <property type="match status" value="1"/>
</dbReference>
<gene>
    <name evidence="2" type="ORF">E2K98_27095</name>
</gene>
<reference evidence="2 3" key="1">
    <citation type="submission" date="2019-03" db="EMBL/GenBank/DDBJ databases">
        <title>Bacillus niacini sp. nov. a Nicotinate-Metabolizing Mesophile Isolated from Soil.</title>
        <authorList>
            <person name="Zhang G."/>
        </authorList>
    </citation>
    <scope>NUCLEOTIDE SEQUENCE [LARGE SCALE GENOMIC DNA]</scope>
    <source>
        <strain evidence="2 3">WN066</strain>
    </source>
</reference>
<accession>A0A4R5VIL4</accession>
<dbReference type="Proteomes" id="UP000295132">
    <property type="component" value="Unassembled WGS sequence"/>
</dbReference>
<proteinExistence type="predicted"/>
<dbReference type="GO" id="GO:0008999">
    <property type="term" value="F:protein-N-terminal-alanine acetyltransferase activity"/>
    <property type="evidence" value="ECO:0007669"/>
    <property type="project" value="TreeGrafter"/>
</dbReference>
<dbReference type="GO" id="GO:0005737">
    <property type="term" value="C:cytoplasm"/>
    <property type="evidence" value="ECO:0007669"/>
    <property type="project" value="TreeGrafter"/>
</dbReference>
<evidence type="ECO:0000313" key="3">
    <source>
        <dbReference type="Proteomes" id="UP000295132"/>
    </source>
</evidence>
<dbReference type="AlphaFoldDB" id="A0A4R5VIL4"/>
<dbReference type="EMBL" id="SMYO01000025">
    <property type="protein sequence ID" value="TDK56230.1"/>
    <property type="molecule type" value="Genomic_DNA"/>
</dbReference>
<evidence type="ECO:0000313" key="2">
    <source>
        <dbReference type="EMBL" id="TDK56230.1"/>
    </source>
</evidence>
<protein>
    <submittedName>
        <fullName evidence="2">N-acetyltransferase</fullName>
    </submittedName>
</protein>
<dbReference type="PANTHER" id="PTHR43792">
    <property type="entry name" value="GNAT FAMILY, PUTATIVE (AFU_ORTHOLOGUE AFUA_3G00765)-RELATED-RELATED"/>
    <property type="match status" value="1"/>
</dbReference>
<dbReference type="InterPro" id="IPR016181">
    <property type="entry name" value="Acyl_CoA_acyltransferase"/>
</dbReference>
<name>A0A4R5VIL4_9BACI</name>
<dbReference type="InterPro" id="IPR000182">
    <property type="entry name" value="GNAT_dom"/>
</dbReference>
<evidence type="ECO:0000259" key="1">
    <source>
        <dbReference type="PROSITE" id="PS51186"/>
    </source>
</evidence>
<dbReference type="Pfam" id="PF13302">
    <property type="entry name" value="Acetyltransf_3"/>
    <property type="match status" value="1"/>
</dbReference>
<organism evidence="2 3">
    <name type="scientific">Bacillus salipaludis</name>
    <dbReference type="NCBI Taxonomy" id="2547811"/>
    <lineage>
        <taxon>Bacteria</taxon>
        <taxon>Bacillati</taxon>
        <taxon>Bacillota</taxon>
        <taxon>Bacilli</taxon>
        <taxon>Bacillales</taxon>
        <taxon>Bacillaceae</taxon>
        <taxon>Bacillus</taxon>
    </lineage>
</organism>
<dbReference type="Gene3D" id="3.40.630.30">
    <property type="match status" value="1"/>
</dbReference>
<dbReference type="InterPro" id="IPR051531">
    <property type="entry name" value="N-acetyltransferase"/>
</dbReference>
<comment type="caution">
    <text evidence="2">The sequence shown here is derived from an EMBL/GenBank/DDBJ whole genome shotgun (WGS) entry which is preliminary data.</text>
</comment>
<dbReference type="PROSITE" id="PS51186">
    <property type="entry name" value="GNAT"/>
    <property type="match status" value="1"/>
</dbReference>
<sequence length="339" mass="39237">MEITNIKKVGFMDFELPVLETERLILRKVTQEDLDDIFSYGSIEEVTKYVTWNTHRSLADSQVFVDFALNQYEQKKIAPWGIEYIETGKMIGSIDFVSWQQHHKVAEIGYVLSPNYWGKGIITEAAKRIIEYGFEEMDLVRIQARCYVQNIGSARVMEKAGMSFEGIMKKAMFIKEKHRDLKMYAILKEEFLIKHSLHWLSDRFSGFRALSGTEAGLRLPWTPFFLLLGIEIALQLPWTPDFASSGHRDWSSVTTDIIFLLFQASRLVFGYHGHRILLLSGIDIGLRLPWTPDFYSVGHRHWSSVTADIIFLLFRASRLLFSYHGHRIFTLSGIDIGLR</sequence>
<feature type="domain" description="N-acetyltransferase" evidence="1">
    <location>
        <begin position="24"/>
        <end position="186"/>
    </location>
</feature>
<dbReference type="SUPFAM" id="SSF55729">
    <property type="entry name" value="Acyl-CoA N-acyltransferases (Nat)"/>
    <property type="match status" value="1"/>
</dbReference>
<keyword evidence="2" id="KW-0808">Transferase</keyword>